<evidence type="ECO:0000256" key="7">
    <source>
        <dbReference type="SAM" id="Phobius"/>
    </source>
</evidence>
<feature type="region of interest" description="Disordered" evidence="6">
    <location>
        <begin position="748"/>
        <end position="771"/>
    </location>
</feature>
<dbReference type="Proteomes" id="UP000466514">
    <property type="component" value="Chromosome"/>
</dbReference>
<dbReference type="EMBL" id="AP022574">
    <property type="protein sequence ID" value="BBX69476.1"/>
    <property type="molecule type" value="Genomic_DNA"/>
</dbReference>
<feature type="transmembrane region" description="Helical" evidence="7">
    <location>
        <begin position="701"/>
        <end position="723"/>
    </location>
</feature>
<dbReference type="PANTHER" id="PTHR33406:SF13">
    <property type="entry name" value="MEMBRANE PROTEIN YDFJ"/>
    <property type="match status" value="1"/>
</dbReference>
<gene>
    <name evidence="9" type="ORF">MPSYJ_29370</name>
</gene>
<keyword evidence="3 7" id="KW-0812">Transmembrane</keyword>
<dbReference type="InterPro" id="IPR000731">
    <property type="entry name" value="SSD"/>
</dbReference>
<feature type="transmembrane region" description="Helical" evidence="7">
    <location>
        <begin position="592"/>
        <end position="610"/>
    </location>
</feature>
<evidence type="ECO:0000313" key="9">
    <source>
        <dbReference type="EMBL" id="BBX69476.1"/>
    </source>
</evidence>
<dbReference type="Gene3D" id="1.20.1640.10">
    <property type="entry name" value="Multidrug efflux transporter AcrB transmembrane domain"/>
    <property type="match status" value="2"/>
</dbReference>
<feature type="transmembrane region" description="Helical" evidence="7">
    <location>
        <begin position="371"/>
        <end position="391"/>
    </location>
</feature>
<feature type="transmembrane region" description="Helical" evidence="7">
    <location>
        <begin position="208"/>
        <end position="231"/>
    </location>
</feature>
<sequence>MECLARWLYRYAGGILAAAVILFVVCGLYSTQLNGRLSGAGWTVPGSEEAQAEGAQDAGFVGRGSSSVMLLIRDERFSAPSAAFDRRVASVVERVSADPRLQTRGEVGWASLPSPQRREFLGADARTALTTLQLGLDDGTAKRVLPQVERELSAFEADGMRVYLVGQAAAFAATDEVGSASLARVELILLPLIVGILLWLYRSAVAALISLGVGVTAIVLATGALTCLAGVMDLTVIVQSIATMLGLGVSVDYSLIMIRRYIDESAASDRRTALFTTMRTAGRTVGASGTTVAAALATLFIVDLPQIHSIAVAGITGVAAAVVACLLVLPAVLHLLGPRVAGLRLPWLPSTRDRSRQRWDRLARTIMARPVAALTLTSAALLALAVPAFGLQTESGDASVLPRSSSVRQGYDLVEEQFGKGAVEPILVVLRSDGSFSSSADFARLAAMTAAVGQLEHTARVASPVPVLRSAAPADPLTAIEHQNFQRLSAGARTAVNRFVSADGKTIAIDVFSDGRAGDSGIRTLLDQVRAVARSNAAPGWQVSVGGLAAVLSSATQQLSDSSPVVVATMLVVMYVLLALTFRSLLLPCKAIVLNLLSVGAALGAVVLVFQHGFLADALRIASVGPIQNYVPILLVAVLFSLSTDYEVFLLSRVREHHDQTGDNVESVVHGVVETAPLISGAALLMATIFAAFVITPLVTVQQLGFAAAVAIAIDATIVRLVMVPAAMRLMGRWNWWLPTFVTPHRGRHRRGRVRAPGQAAEAGAQCVPQP</sequence>
<organism evidence="9 10">
    <name type="scientific">Mycolicibacterium psychrotolerans</name>
    <dbReference type="NCBI Taxonomy" id="216929"/>
    <lineage>
        <taxon>Bacteria</taxon>
        <taxon>Bacillati</taxon>
        <taxon>Actinomycetota</taxon>
        <taxon>Actinomycetes</taxon>
        <taxon>Mycobacteriales</taxon>
        <taxon>Mycobacteriaceae</taxon>
        <taxon>Mycolicibacterium</taxon>
    </lineage>
</organism>
<evidence type="ECO:0000259" key="8">
    <source>
        <dbReference type="PROSITE" id="PS50156"/>
    </source>
</evidence>
<evidence type="ECO:0000256" key="6">
    <source>
        <dbReference type="SAM" id="MobiDB-lite"/>
    </source>
</evidence>
<protein>
    <submittedName>
        <fullName evidence="9">Membrane protein</fullName>
    </submittedName>
</protein>
<evidence type="ECO:0000256" key="3">
    <source>
        <dbReference type="ARBA" id="ARBA00022692"/>
    </source>
</evidence>
<feature type="transmembrane region" description="Helical" evidence="7">
    <location>
        <begin position="562"/>
        <end position="580"/>
    </location>
</feature>
<keyword evidence="4 7" id="KW-1133">Transmembrane helix</keyword>
<dbReference type="Pfam" id="PF03176">
    <property type="entry name" value="MMPL"/>
    <property type="match status" value="2"/>
</dbReference>
<feature type="transmembrane region" description="Helical" evidence="7">
    <location>
        <begin position="280"/>
        <end position="301"/>
    </location>
</feature>
<feature type="transmembrane region" description="Helical" evidence="7">
    <location>
        <begin position="672"/>
        <end position="695"/>
    </location>
</feature>
<evidence type="ECO:0000256" key="5">
    <source>
        <dbReference type="ARBA" id="ARBA00023136"/>
    </source>
</evidence>
<proteinExistence type="predicted"/>
<feature type="transmembrane region" description="Helical" evidence="7">
    <location>
        <begin position="7"/>
        <end position="30"/>
    </location>
</feature>
<keyword evidence="5 7" id="KW-0472">Membrane</keyword>
<dbReference type="InterPro" id="IPR050545">
    <property type="entry name" value="Mycobact_MmpL"/>
</dbReference>
<dbReference type="PROSITE" id="PS50156">
    <property type="entry name" value="SSD"/>
    <property type="match status" value="1"/>
</dbReference>
<feature type="transmembrane region" description="Helical" evidence="7">
    <location>
        <begin position="181"/>
        <end position="201"/>
    </location>
</feature>
<dbReference type="KEGG" id="mpsc:MPSYJ_29370"/>
<keyword evidence="10" id="KW-1185">Reference proteome</keyword>
<evidence type="ECO:0000256" key="1">
    <source>
        <dbReference type="ARBA" id="ARBA00004651"/>
    </source>
</evidence>
<dbReference type="GO" id="GO:0005886">
    <property type="term" value="C:plasma membrane"/>
    <property type="evidence" value="ECO:0007669"/>
    <property type="project" value="UniProtKB-SubCell"/>
</dbReference>
<evidence type="ECO:0000256" key="4">
    <source>
        <dbReference type="ARBA" id="ARBA00022989"/>
    </source>
</evidence>
<name>A0A7I7MBK8_9MYCO</name>
<evidence type="ECO:0000313" key="10">
    <source>
        <dbReference type="Proteomes" id="UP000466514"/>
    </source>
</evidence>
<comment type="subcellular location">
    <subcellularLocation>
        <location evidence="1">Cell membrane</location>
        <topology evidence="1">Multi-pass membrane protein</topology>
    </subcellularLocation>
</comment>
<dbReference type="SUPFAM" id="SSF82866">
    <property type="entry name" value="Multidrug efflux transporter AcrB transmembrane domain"/>
    <property type="match status" value="2"/>
</dbReference>
<feature type="domain" description="SSD" evidence="8">
    <location>
        <begin position="207"/>
        <end position="335"/>
    </location>
</feature>
<feature type="transmembrane region" description="Helical" evidence="7">
    <location>
        <begin position="237"/>
        <end position="259"/>
    </location>
</feature>
<dbReference type="InterPro" id="IPR004869">
    <property type="entry name" value="MMPL_dom"/>
</dbReference>
<reference evidence="9 10" key="1">
    <citation type="journal article" date="2019" name="Emerg. Microbes Infect.">
        <title>Comprehensive subspecies identification of 175 nontuberculous mycobacteria species based on 7547 genomic profiles.</title>
        <authorList>
            <person name="Matsumoto Y."/>
            <person name="Kinjo T."/>
            <person name="Motooka D."/>
            <person name="Nabeya D."/>
            <person name="Jung N."/>
            <person name="Uechi K."/>
            <person name="Horii T."/>
            <person name="Iida T."/>
            <person name="Fujita J."/>
            <person name="Nakamura S."/>
        </authorList>
    </citation>
    <scope>NUCLEOTIDE SEQUENCE [LARGE SCALE GENOMIC DNA]</scope>
    <source>
        <strain evidence="9 10">JCM 13323</strain>
    </source>
</reference>
<accession>A0A7I7MBK8</accession>
<dbReference type="PANTHER" id="PTHR33406">
    <property type="entry name" value="MEMBRANE PROTEIN MJ1562-RELATED"/>
    <property type="match status" value="1"/>
</dbReference>
<evidence type="ECO:0000256" key="2">
    <source>
        <dbReference type="ARBA" id="ARBA00022475"/>
    </source>
</evidence>
<feature type="transmembrane region" description="Helical" evidence="7">
    <location>
        <begin position="630"/>
        <end position="651"/>
    </location>
</feature>
<dbReference type="AlphaFoldDB" id="A0A7I7MBK8"/>
<feature type="transmembrane region" description="Helical" evidence="7">
    <location>
        <begin position="307"/>
        <end position="336"/>
    </location>
</feature>
<keyword evidence="2" id="KW-1003">Cell membrane</keyword>